<evidence type="ECO:0000256" key="6">
    <source>
        <dbReference type="SAM" id="Phobius"/>
    </source>
</evidence>
<dbReference type="PANTHER" id="PTHR22945">
    <property type="entry name" value="SERPENTINE RECEPTOR, CLASS D DELTA"/>
    <property type="match status" value="1"/>
</dbReference>
<comment type="similarity">
    <text evidence="2">Belongs to the nematode receptor-like protein srd family.</text>
</comment>
<gene>
    <name evidence="7" type="ORF">CAMP_LOCUS15752</name>
</gene>
<dbReference type="Proteomes" id="UP001152747">
    <property type="component" value="Unassembled WGS sequence"/>
</dbReference>
<dbReference type="InterPro" id="IPR019421">
    <property type="entry name" value="7TM_GPCR_serpentine_rcpt_Srd"/>
</dbReference>
<feature type="transmembrane region" description="Helical" evidence="6">
    <location>
        <begin position="44"/>
        <end position="63"/>
    </location>
</feature>
<dbReference type="PANTHER" id="PTHR22945:SF41">
    <property type="entry name" value="G-PROTEIN COUPLED RECEPTORS FAMILY 1 PROFILE DOMAIN-CONTAINING PROTEIN"/>
    <property type="match status" value="1"/>
</dbReference>
<comment type="subcellular location">
    <subcellularLocation>
        <location evidence="1">Membrane</location>
        <topology evidence="1">Multi-pass membrane protein</topology>
    </subcellularLocation>
</comment>
<feature type="transmembrane region" description="Helical" evidence="6">
    <location>
        <begin position="96"/>
        <end position="117"/>
    </location>
</feature>
<dbReference type="OrthoDB" id="5821732at2759"/>
<dbReference type="InterPro" id="IPR050920">
    <property type="entry name" value="Nematode_rcpt-like_delta"/>
</dbReference>
<proteinExistence type="inferred from homology"/>
<evidence type="ECO:0000256" key="2">
    <source>
        <dbReference type="ARBA" id="ARBA00009166"/>
    </source>
</evidence>
<evidence type="ECO:0000313" key="8">
    <source>
        <dbReference type="Proteomes" id="UP001152747"/>
    </source>
</evidence>
<feature type="transmembrane region" description="Helical" evidence="6">
    <location>
        <begin position="231"/>
        <end position="249"/>
    </location>
</feature>
<feature type="transmembrane region" description="Helical" evidence="6">
    <location>
        <begin position="12"/>
        <end position="32"/>
    </location>
</feature>
<dbReference type="AlphaFoldDB" id="A0A9P1N6L5"/>
<feature type="transmembrane region" description="Helical" evidence="6">
    <location>
        <begin position="189"/>
        <end position="210"/>
    </location>
</feature>
<dbReference type="GO" id="GO:0016020">
    <property type="term" value="C:membrane"/>
    <property type="evidence" value="ECO:0007669"/>
    <property type="project" value="UniProtKB-SubCell"/>
</dbReference>
<dbReference type="EMBL" id="CANHGI010000005">
    <property type="protein sequence ID" value="CAI5453115.1"/>
    <property type="molecule type" value="Genomic_DNA"/>
</dbReference>
<reference evidence="7" key="1">
    <citation type="submission" date="2022-11" db="EMBL/GenBank/DDBJ databases">
        <authorList>
            <person name="Kikuchi T."/>
        </authorList>
    </citation>
    <scope>NUCLEOTIDE SEQUENCE</scope>
    <source>
        <strain evidence="7">PS1010</strain>
    </source>
</reference>
<keyword evidence="4 6" id="KW-1133">Transmembrane helix</keyword>
<accession>A0A9P1N6L5</accession>
<keyword evidence="3 6" id="KW-0812">Transmembrane</keyword>
<organism evidence="7 8">
    <name type="scientific">Caenorhabditis angaria</name>
    <dbReference type="NCBI Taxonomy" id="860376"/>
    <lineage>
        <taxon>Eukaryota</taxon>
        <taxon>Metazoa</taxon>
        <taxon>Ecdysozoa</taxon>
        <taxon>Nematoda</taxon>
        <taxon>Chromadorea</taxon>
        <taxon>Rhabditida</taxon>
        <taxon>Rhabditina</taxon>
        <taxon>Rhabditomorpha</taxon>
        <taxon>Rhabditoidea</taxon>
        <taxon>Rhabditidae</taxon>
        <taxon>Peloderinae</taxon>
        <taxon>Caenorhabditis</taxon>
    </lineage>
</organism>
<evidence type="ECO:0000256" key="1">
    <source>
        <dbReference type="ARBA" id="ARBA00004141"/>
    </source>
</evidence>
<evidence type="ECO:0000313" key="7">
    <source>
        <dbReference type="EMBL" id="CAI5453115.1"/>
    </source>
</evidence>
<feature type="transmembrane region" description="Helical" evidence="6">
    <location>
        <begin position="269"/>
        <end position="293"/>
    </location>
</feature>
<comment type="caution">
    <text evidence="7">The sequence shown here is derived from an EMBL/GenBank/DDBJ whole genome shotgun (WGS) entry which is preliminary data.</text>
</comment>
<name>A0A9P1N6L5_9PELO</name>
<keyword evidence="8" id="KW-1185">Reference proteome</keyword>
<feature type="transmembrane region" description="Helical" evidence="6">
    <location>
        <begin position="129"/>
        <end position="149"/>
    </location>
</feature>
<dbReference type="Gene3D" id="1.20.1070.10">
    <property type="entry name" value="Rhodopsin 7-helix transmembrane proteins"/>
    <property type="match status" value="1"/>
</dbReference>
<evidence type="ECO:0008006" key="9">
    <source>
        <dbReference type="Google" id="ProtNLM"/>
    </source>
</evidence>
<dbReference type="Pfam" id="PF10317">
    <property type="entry name" value="7TM_GPCR_Srd"/>
    <property type="match status" value="1"/>
</dbReference>
<protein>
    <recommendedName>
        <fullName evidence="9">G-protein coupled receptors family 1 profile domain-containing protein</fullName>
    </recommendedName>
</protein>
<sequence>MLMQMSTFFQLWHIVWSSTGMITNSTLLYLALFQTPRIIRTYAVLIMNFAIADFSACLMNLFVEIRMLPGDESLTYLLNGFCQFLGTKPCAIGVSLLIHTLSHQIWCLLISFCYRYYILKSSNILSRRCLATIIFLFYIPSFLQAITYWTNFVDANEILPIAQKYYPNYNFSAETGLLTGIVNLFSPSATYGIIHIVVPITPVYITSFILRRKILKILSLNQRSMSKETKVIHSQLLKALTLQTIMPVFEWTGALDYALLQSGVLTCSLYQYLCFALVIITPTLSPLTYLLFVRPYRNYLRIKILRQDVSVNFKAHDSTITKGRTSNIYTTNAG</sequence>
<evidence type="ECO:0000256" key="3">
    <source>
        <dbReference type="ARBA" id="ARBA00022692"/>
    </source>
</evidence>
<dbReference type="SUPFAM" id="SSF81321">
    <property type="entry name" value="Family A G protein-coupled receptor-like"/>
    <property type="match status" value="1"/>
</dbReference>
<evidence type="ECO:0000256" key="4">
    <source>
        <dbReference type="ARBA" id="ARBA00022989"/>
    </source>
</evidence>
<evidence type="ECO:0000256" key="5">
    <source>
        <dbReference type="ARBA" id="ARBA00023136"/>
    </source>
</evidence>
<keyword evidence="5 6" id="KW-0472">Membrane</keyword>